<dbReference type="Proteomes" id="UP000824108">
    <property type="component" value="Unassembled WGS sequence"/>
</dbReference>
<protein>
    <submittedName>
        <fullName evidence="1">Uncharacterized protein</fullName>
    </submittedName>
</protein>
<gene>
    <name evidence="1" type="ORF">H9807_07295</name>
</gene>
<comment type="caution">
    <text evidence="1">The sequence shown here is derived from an EMBL/GenBank/DDBJ whole genome shotgun (WGS) entry which is preliminary data.</text>
</comment>
<dbReference type="AlphaFoldDB" id="A0A9D2GXN1"/>
<accession>A0A9D2GXN1</accession>
<sequence>MRQILNDWQELFPTLSPYTPSTLYMKADFVLMGLRLEKVMSDTYRVILECLPLWEQEKSRMKIPVFSWELYDKKGMQFFIKTSLHEYLFPTAAECAKEQFGALLKENILSDDLCRCIRKASSTFASKHNPTHWHRIFAFKLALVTYLNDTRFFAEVRQEIEKETGHWNSDRFAALFLKSKEEWKADLYRQFEDREALLERIHTNMRDKKIARLKPSHILL</sequence>
<proteinExistence type="predicted"/>
<organism evidence="1 2">
    <name type="scientific">Candidatus Bacteroides merdavium</name>
    <dbReference type="NCBI Taxonomy" id="2838472"/>
    <lineage>
        <taxon>Bacteria</taxon>
        <taxon>Pseudomonadati</taxon>
        <taxon>Bacteroidota</taxon>
        <taxon>Bacteroidia</taxon>
        <taxon>Bacteroidales</taxon>
        <taxon>Bacteroidaceae</taxon>
        <taxon>Bacteroides</taxon>
    </lineage>
</organism>
<evidence type="ECO:0000313" key="2">
    <source>
        <dbReference type="Proteomes" id="UP000824108"/>
    </source>
</evidence>
<name>A0A9D2GXN1_9BACE</name>
<dbReference type="EMBL" id="DXAV01000059">
    <property type="protein sequence ID" value="HIZ91902.1"/>
    <property type="molecule type" value="Genomic_DNA"/>
</dbReference>
<reference evidence="1" key="2">
    <citation type="submission" date="2021-04" db="EMBL/GenBank/DDBJ databases">
        <authorList>
            <person name="Gilroy R."/>
        </authorList>
    </citation>
    <scope>NUCLEOTIDE SEQUENCE</scope>
    <source>
        <strain evidence="1">CHK118-2852</strain>
    </source>
</reference>
<reference evidence="1" key="1">
    <citation type="journal article" date="2021" name="PeerJ">
        <title>Extensive microbial diversity within the chicken gut microbiome revealed by metagenomics and culture.</title>
        <authorList>
            <person name="Gilroy R."/>
            <person name="Ravi A."/>
            <person name="Getino M."/>
            <person name="Pursley I."/>
            <person name="Horton D.L."/>
            <person name="Alikhan N.F."/>
            <person name="Baker D."/>
            <person name="Gharbi K."/>
            <person name="Hall N."/>
            <person name="Watson M."/>
            <person name="Adriaenssens E.M."/>
            <person name="Foster-Nyarko E."/>
            <person name="Jarju S."/>
            <person name="Secka A."/>
            <person name="Antonio M."/>
            <person name="Oren A."/>
            <person name="Chaudhuri R.R."/>
            <person name="La Ragione R."/>
            <person name="Hildebrand F."/>
            <person name="Pallen M.J."/>
        </authorList>
    </citation>
    <scope>NUCLEOTIDE SEQUENCE</scope>
    <source>
        <strain evidence="1">CHK118-2852</strain>
    </source>
</reference>
<evidence type="ECO:0000313" key="1">
    <source>
        <dbReference type="EMBL" id="HIZ91902.1"/>
    </source>
</evidence>